<dbReference type="InterPro" id="IPR014290">
    <property type="entry name" value="SUF_FeS_clus_asmbl_reg"/>
</dbReference>
<dbReference type="InterPro" id="IPR036388">
    <property type="entry name" value="WH-like_DNA-bd_sf"/>
</dbReference>
<proteinExistence type="predicted"/>
<dbReference type="InterPro" id="IPR011991">
    <property type="entry name" value="ArsR-like_HTH"/>
</dbReference>
<dbReference type="GO" id="GO:0005829">
    <property type="term" value="C:cytosol"/>
    <property type="evidence" value="ECO:0007669"/>
    <property type="project" value="TreeGrafter"/>
</dbReference>
<dbReference type="InterPro" id="IPR036390">
    <property type="entry name" value="WH_DNA-bd_sf"/>
</dbReference>
<dbReference type="RefSeq" id="WP_220634536.1">
    <property type="nucleotide sequence ID" value="NZ_CAJQUM010000001.1"/>
</dbReference>
<dbReference type="PROSITE" id="PS51197">
    <property type="entry name" value="HTH_RRF2_2"/>
    <property type="match status" value="1"/>
</dbReference>
<dbReference type="SUPFAM" id="SSF46785">
    <property type="entry name" value="Winged helix' DNA-binding domain"/>
    <property type="match status" value="1"/>
</dbReference>
<dbReference type="NCBIfam" id="TIGR00738">
    <property type="entry name" value="rrf2_super"/>
    <property type="match status" value="1"/>
</dbReference>
<dbReference type="EMBL" id="CAJQUM010000001">
    <property type="protein sequence ID" value="CAG4882467.1"/>
    <property type="molecule type" value="Genomic_DNA"/>
</dbReference>
<dbReference type="InterPro" id="IPR000944">
    <property type="entry name" value="Tscrpt_reg_Rrf2"/>
</dbReference>
<dbReference type="Proteomes" id="UP000742786">
    <property type="component" value="Unassembled WGS sequence"/>
</dbReference>
<gene>
    <name evidence="1" type="ORF">GTOL_10349</name>
</gene>
<organism evidence="1 2">
    <name type="scientific">Georgfuchsia toluolica</name>
    <dbReference type="NCBI Taxonomy" id="424218"/>
    <lineage>
        <taxon>Bacteria</taxon>
        <taxon>Pseudomonadati</taxon>
        <taxon>Pseudomonadota</taxon>
        <taxon>Betaproteobacteria</taxon>
        <taxon>Nitrosomonadales</taxon>
        <taxon>Sterolibacteriaceae</taxon>
        <taxon>Georgfuchsia</taxon>
    </lineage>
</organism>
<dbReference type="PROSITE" id="PS01332">
    <property type="entry name" value="HTH_RRF2_1"/>
    <property type="match status" value="1"/>
</dbReference>
<accession>A0A916J4T1</accession>
<dbReference type="CDD" id="cd00090">
    <property type="entry name" value="HTH_ARSR"/>
    <property type="match status" value="1"/>
</dbReference>
<name>A0A916J4T1_9PROT</name>
<reference evidence="1" key="1">
    <citation type="submission" date="2021-04" db="EMBL/GenBank/DDBJ databases">
        <authorList>
            <person name="Hornung B."/>
        </authorList>
    </citation>
    <scope>NUCLEOTIDE SEQUENCE</scope>
    <source>
        <strain evidence="1">G5G6</strain>
    </source>
</reference>
<dbReference type="NCBIfam" id="TIGR02944">
    <property type="entry name" value="suf_reg_Xantho"/>
    <property type="match status" value="1"/>
</dbReference>
<dbReference type="Pfam" id="PF02082">
    <property type="entry name" value="Rrf2"/>
    <property type="match status" value="1"/>
</dbReference>
<dbReference type="PANTHER" id="PTHR33221">
    <property type="entry name" value="WINGED HELIX-TURN-HELIX TRANSCRIPTIONAL REGULATOR, RRF2 FAMILY"/>
    <property type="match status" value="1"/>
</dbReference>
<dbReference type="GO" id="GO:0003700">
    <property type="term" value="F:DNA-binding transcription factor activity"/>
    <property type="evidence" value="ECO:0007669"/>
    <property type="project" value="TreeGrafter"/>
</dbReference>
<keyword evidence="2" id="KW-1185">Reference proteome</keyword>
<dbReference type="AlphaFoldDB" id="A0A916J4T1"/>
<evidence type="ECO:0000313" key="1">
    <source>
        <dbReference type="EMBL" id="CAG4882467.1"/>
    </source>
</evidence>
<dbReference type="InterPro" id="IPR030489">
    <property type="entry name" value="TR_Rrf2-type_CS"/>
</dbReference>
<sequence length="138" mass="14972">MLRLSKLTDYSTVILSYMAKKPEDIYSVARMAAALGIAAPSASKILKILARRGLVQSRRGTNGGYLLARPPEQISIAEVIDAMEGPLGVTECVVGKDLCAREAGCSIRNNWRQLNNVIRQTLDGVTLADMNRSPGGRR</sequence>
<protein>
    <submittedName>
        <fullName evidence="1">Iron-sulfur cluster regulator IscR</fullName>
    </submittedName>
</protein>
<comment type="caution">
    <text evidence="1">The sequence shown here is derived from an EMBL/GenBank/DDBJ whole genome shotgun (WGS) entry which is preliminary data.</text>
</comment>
<dbReference type="PANTHER" id="PTHR33221:SF2">
    <property type="entry name" value="TRANSCRIPTIONAL REGULATOR"/>
    <property type="match status" value="1"/>
</dbReference>
<evidence type="ECO:0000313" key="2">
    <source>
        <dbReference type="Proteomes" id="UP000742786"/>
    </source>
</evidence>
<dbReference type="Gene3D" id="1.10.10.10">
    <property type="entry name" value="Winged helix-like DNA-binding domain superfamily/Winged helix DNA-binding domain"/>
    <property type="match status" value="1"/>
</dbReference>